<evidence type="ECO:0000313" key="3">
    <source>
        <dbReference type="EMBL" id="MCH79287.1"/>
    </source>
</evidence>
<evidence type="ECO:0000256" key="1">
    <source>
        <dbReference type="SAM" id="MobiDB-lite"/>
    </source>
</evidence>
<dbReference type="Pfam" id="PF05703">
    <property type="entry name" value="Auxin_canalis"/>
    <property type="match status" value="1"/>
</dbReference>
<feature type="compositionally biased region" description="Polar residues" evidence="1">
    <location>
        <begin position="10"/>
        <end position="20"/>
    </location>
</feature>
<dbReference type="AlphaFoldDB" id="A0A392LWF0"/>
<dbReference type="Proteomes" id="UP000265520">
    <property type="component" value="Unassembled WGS sequence"/>
</dbReference>
<protein>
    <recommendedName>
        <fullName evidence="2">VAN3-binding protein-like auxin canalisation domain-containing protein</fullName>
    </recommendedName>
</protein>
<feature type="compositionally biased region" description="Basic and acidic residues" evidence="1">
    <location>
        <begin position="57"/>
        <end position="72"/>
    </location>
</feature>
<gene>
    <name evidence="3" type="ORF">A2U01_0000033</name>
</gene>
<evidence type="ECO:0000313" key="4">
    <source>
        <dbReference type="Proteomes" id="UP000265520"/>
    </source>
</evidence>
<evidence type="ECO:0000259" key="2">
    <source>
        <dbReference type="Pfam" id="PF05703"/>
    </source>
</evidence>
<keyword evidence="4" id="KW-1185">Reference proteome</keyword>
<feature type="region of interest" description="Disordered" evidence="1">
    <location>
        <begin position="1"/>
        <end position="21"/>
    </location>
</feature>
<reference evidence="3 4" key="1">
    <citation type="journal article" date="2018" name="Front. Plant Sci.">
        <title>Red Clover (Trifolium pratense) and Zigzag Clover (T. medium) - A Picture of Genomic Similarities and Differences.</title>
        <authorList>
            <person name="Dluhosova J."/>
            <person name="Istvanek J."/>
            <person name="Nedelnik J."/>
            <person name="Repkova J."/>
        </authorList>
    </citation>
    <scope>NUCLEOTIDE SEQUENCE [LARGE SCALE GENOMIC DNA]</scope>
    <source>
        <strain evidence="4">cv. 10/8</strain>
        <tissue evidence="3">Leaf</tissue>
    </source>
</reference>
<feature type="domain" description="VAN3-binding protein-like auxin canalisation" evidence="2">
    <location>
        <begin position="4"/>
        <end position="83"/>
    </location>
</feature>
<dbReference type="InterPro" id="IPR008546">
    <property type="entry name" value="VAN3-bd-like_auxin_canal"/>
</dbReference>
<proteinExistence type="predicted"/>
<accession>A0A392LWF0</accession>
<sequence length="122" mass="13333">MSHSEEEVSPLTSGRLSHSSEPLIVGGAPIIQWWKDIYCYWHSTACSGPKSKTVGRQVKERREKKKKDESRTHNAQLHPTITVNVCSHDDITTLTAASAAGSLSPNCSPLVTVGTLKTMMSQ</sequence>
<comment type="caution">
    <text evidence="3">The sequence shown here is derived from an EMBL/GenBank/DDBJ whole genome shotgun (WGS) entry which is preliminary data.</text>
</comment>
<name>A0A392LWF0_9FABA</name>
<feature type="region of interest" description="Disordered" evidence="1">
    <location>
        <begin position="45"/>
        <end position="76"/>
    </location>
</feature>
<dbReference type="EMBL" id="LXQA010000017">
    <property type="protein sequence ID" value="MCH79287.1"/>
    <property type="molecule type" value="Genomic_DNA"/>
</dbReference>
<organism evidence="3 4">
    <name type="scientific">Trifolium medium</name>
    <dbReference type="NCBI Taxonomy" id="97028"/>
    <lineage>
        <taxon>Eukaryota</taxon>
        <taxon>Viridiplantae</taxon>
        <taxon>Streptophyta</taxon>
        <taxon>Embryophyta</taxon>
        <taxon>Tracheophyta</taxon>
        <taxon>Spermatophyta</taxon>
        <taxon>Magnoliopsida</taxon>
        <taxon>eudicotyledons</taxon>
        <taxon>Gunneridae</taxon>
        <taxon>Pentapetalae</taxon>
        <taxon>rosids</taxon>
        <taxon>fabids</taxon>
        <taxon>Fabales</taxon>
        <taxon>Fabaceae</taxon>
        <taxon>Papilionoideae</taxon>
        <taxon>50 kb inversion clade</taxon>
        <taxon>NPAAA clade</taxon>
        <taxon>Hologalegina</taxon>
        <taxon>IRL clade</taxon>
        <taxon>Trifolieae</taxon>
        <taxon>Trifolium</taxon>
    </lineage>
</organism>